<evidence type="ECO:0000256" key="2">
    <source>
        <dbReference type="ARBA" id="ARBA00023043"/>
    </source>
</evidence>
<evidence type="ECO:0000256" key="4">
    <source>
        <dbReference type="SAM" id="MobiDB-lite"/>
    </source>
</evidence>
<feature type="repeat" description="ANK" evidence="3">
    <location>
        <begin position="1406"/>
        <end position="1438"/>
    </location>
</feature>
<dbReference type="SMART" id="SM00248">
    <property type="entry name" value="ANK"/>
    <property type="match status" value="14"/>
</dbReference>
<evidence type="ECO:0000256" key="1">
    <source>
        <dbReference type="ARBA" id="ARBA00022737"/>
    </source>
</evidence>
<dbReference type="InterPro" id="IPR036770">
    <property type="entry name" value="Ankyrin_rpt-contain_sf"/>
</dbReference>
<dbReference type="InParanoid" id="A0A084QLN2"/>
<dbReference type="InterPro" id="IPR051165">
    <property type="entry name" value="Multifunctional_ANK_Repeat"/>
</dbReference>
<dbReference type="InterPro" id="IPR002110">
    <property type="entry name" value="Ankyrin_rpt"/>
</dbReference>
<dbReference type="Pfam" id="PF12796">
    <property type="entry name" value="Ank_2"/>
    <property type="match status" value="2"/>
</dbReference>
<dbReference type="EMBL" id="KL660643">
    <property type="protein sequence ID" value="KFA64867.1"/>
    <property type="molecule type" value="Genomic_DNA"/>
</dbReference>
<reference evidence="5 6" key="1">
    <citation type="journal article" date="2014" name="BMC Genomics">
        <title>Comparative genome sequencing reveals chemotype-specific gene clusters in the toxigenic black mold Stachybotrys.</title>
        <authorList>
            <person name="Semeiks J."/>
            <person name="Borek D."/>
            <person name="Otwinowski Z."/>
            <person name="Grishin N.V."/>
        </authorList>
    </citation>
    <scope>NUCLEOTIDE SEQUENCE [LARGE SCALE GENOMIC DNA]</scope>
    <source>
        <strain evidence="5 6">IBT 40285</strain>
    </source>
</reference>
<proteinExistence type="predicted"/>
<dbReference type="Proteomes" id="UP000028524">
    <property type="component" value="Unassembled WGS sequence"/>
</dbReference>
<gene>
    <name evidence="5" type="ORF">S40285_02856</name>
</gene>
<evidence type="ECO:0000313" key="6">
    <source>
        <dbReference type="Proteomes" id="UP000028524"/>
    </source>
</evidence>
<name>A0A084QLN2_STAC4</name>
<dbReference type="Gene3D" id="1.25.40.20">
    <property type="entry name" value="Ankyrin repeat-containing domain"/>
    <property type="match status" value="7"/>
</dbReference>
<evidence type="ECO:0000256" key="3">
    <source>
        <dbReference type="PROSITE-ProRule" id="PRU00023"/>
    </source>
</evidence>
<keyword evidence="2 3" id="KW-0040">ANK repeat</keyword>
<dbReference type="PROSITE" id="PS50088">
    <property type="entry name" value="ANK_REPEAT"/>
    <property type="match status" value="2"/>
</dbReference>
<dbReference type="SUPFAM" id="SSF48403">
    <property type="entry name" value="Ankyrin repeat"/>
    <property type="match status" value="4"/>
</dbReference>
<dbReference type="PANTHER" id="PTHR24123">
    <property type="entry name" value="ANKYRIN REPEAT-CONTAINING"/>
    <property type="match status" value="1"/>
</dbReference>
<dbReference type="PANTHER" id="PTHR24123:SF33">
    <property type="entry name" value="PROTEIN HOS4"/>
    <property type="match status" value="1"/>
</dbReference>
<dbReference type="OMA" id="MQKVMTF"/>
<dbReference type="HOGENOM" id="CLU_001569_0_1_1"/>
<organism evidence="5 6">
    <name type="scientific">Stachybotrys chlorohalonatus (strain IBT 40285)</name>
    <dbReference type="NCBI Taxonomy" id="1283841"/>
    <lineage>
        <taxon>Eukaryota</taxon>
        <taxon>Fungi</taxon>
        <taxon>Dikarya</taxon>
        <taxon>Ascomycota</taxon>
        <taxon>Pezizomycotina</taxon>
        <taxon>Sordariomycetes</taxon>
        <taxon>Hypocreomycetidae</taxon>
        <taxon>Hypocreales</taxon>
        <taxon>Stachybotryaceae</taxon>
        <taxon>Stachybotrys</taxon>
    </lineage>
</organism>
<keyword evidence="1" id="KW-0677">Repeat</keyword>
<sequence>MPSATTPTERQRRILQLSKQWGIEIPSAAPRIFRPPQPPVFQAPGDDKTAEDLLVRRAHETAPFKPQKSSLSRAFSSNRKSKTWEPRDILEILSQWIVTPGSPGVAQALIAKLTEAGVDMGGSPKQRSGVLNRRRSFDASTDRTRLLRLAVEANQPDMVHVLLPHADPISLDTCLPVAIRLGNATIVDLLLKYGANVSQTADGQDAFRQACVAEGYSDIISLLLQSDGRPSPVLVTHSLCDAAQRGPLETVMELSRSTADGNHNSAEALKSAIARRRRDMAIAIVMGNQPPQRPGLDEAFELLYGQQNIDATTKLEIAELLLCAGAHGDVVSRALERSCESQFFEMAHLLATYGASLEFNDGAVLKTALARGQVDLIGSLLHERSTVTPQLASSCVKSIPKQVPFDIRAYLLGLFLQKGAQGKALDECLIDATEAGDTNSVDLLLKPFFPGRRASGGQPPNHARHAVASTDYKGGEALRTAILRGDVVMTGKLLSGQPSPETLTALFPLTRKLSPDNRYQMIEMFLQSPLPGSCIHNALQEAISEDENTRDDALIRLLLQHNADVNFNQGAGLQAVIARQDVQLLNAMMQKASPQTAAARVPDVMKIPDHRVRHDMMSMLVRAGASIGVAEISSSLTDTLMEKPVDMSLLRLLLEHGNADVNAFQGAIIKSATLNPDPNVLGLVLGHGKPTDESISRCLVELGPTPSTEGKAWKLNLVLSRPHKKQDLNGMLASEVQSLIRNHAQQPALSTLKRLLESDADPNAFKAAALCHAVVAANSQILDMLLACPKPPTPLSLGSALPHALRIGDSMDRLSFTKKLLEAGASPQEANRALTHAIGAYPSDLSLLSILSSAADTSDGEALGLSVLKESPEVLNLLLTRSKHSQEARDSALGKAMSTKNRPLRHAMSQRLLMAGVAPEAASTALLVAAREGDLQLGDLLMSHGAFIAGKSSQAVIEACRGGSVEVLEVLLKTDVNIEGKTLEKAFQAATEVGDLSKRAMIFEQLVKKGVAGALVDAQLSSAARCGQDGQAILRVLLVAGADPNYNNGEPVVLATRSAFIGSLELLLGLWDNGNHQKKASPPTLIRALKACWDLTRDSRYHIIKDLIKAGLPVTDDLHIALNDAVNEDDPEERLVRLLLDHGASPGANGSKTLIDAAQRNAASSLPLLLSKDVSTDEINRAFQQAFTADNMDTWFSEAGLETSRMLLEKGTRGNALSTALILVMTHSATNPTLADYFVDLLVSHGVDVDFQSGQPLREAASKANPKWTRKLLECHPSANTLQVAFHHIFDTALSQEDALELFQIFTEYHDDNVRIDSMATPPGAVPVLVQAMSQFPRSLIILETLLNAGYYHDQMTTYQVYPDIGLEEVTLLTWAIAQPQKRISSTLIQLLLDRGAKVNVESSLSRTTPLMLAVQERRPDVVKMLLLDGAEVDVLDHQGRTPLSLATQIGGDIAIQMLGSLLAAEPSKDDGSLHNAARELNLPAVRVLVQAGHDPDFPSPLHDGRSALAEVCRHGSDNREMNAEREREMQKVMAFLVDSGSDLSIKSNGKSLLHLCFDAQNPVTTTRIFLKTGMWKHVNKAFNRYSDGDYTYSPTMYLLRVSKNSAVRDELLTLLRANRAIDVYYANEGPQPEGAVGLPEDMEIQERVRKARLQQMAEETQDHAILLARRREVASVEQQIWADRAEMEDARRRRLQGEDLSAIRNRAQLEESLSTAAIKRRLSEQRVLTDASLSRTRAIAAVEMETEEARQHRALQWEANLNTERVDNARALSAMRLGEREEMERIESTSDSRIAQRLERQQKLVESQQKLARQLAEGPHGSAAQRQIGYITELN</sequence>
<feature type="region of interest" description="Disordered" evidence="4">
    <location>
        <begin position="1815"/>
        <end position="1836"/>
    </location>
</feature>
<accession>A0A084QLN2</accession>
<dbReference type="PROSITE" id="PS50297">
    <property type="entry name" value="ANK_REP_REGION"/>
    <property type="match status" value="1"/>
</dbReference>
<protein>
    <submittedName>
        <fullName evidence="5">Uncharacterized protein</fullName>
    </submittedName>
</protein>
<evidence type="ECO:0000313" key="5">
    <source>
        <dbReference type="EMBL" id="KFA64867.1"/>
    </source>
</evidence>
<dbReference type="OrthoDB" id="194358at2759"/>
<feature type="repeat" description="ANK" evidence="3">
    <location>
        <begin position="170"/>
        <end position="202"/>
    </location>
</feature>
<keyword evidence="6" id="KW-1185">Reference proteome</keyword>
<dbReference type="STRING" id="1283841.A0A084QLN2"/>